<evidence type="ECO:0000259" key="3">
    <source>
        <dbReference type="PROSITE" id="PS50851"/>
    </source>
</evidence>
<gene>
    <name evidence="4" type="ORF">H1B31_09070</name>
</gene>
<evidence type="ECO:0000313" key="5">
    <source>
        <dbReference type="Proteomes" id="UP000515480"/>
    </source>
</evidence>
<proteinExistence type="predicted"/>
<dbReference type="Proteomes" id="UP000515480">
    <property type="component" value="Chromosome"/>
</dbReference>
<evidence type="ECO:0000313" key="4">
    <source>
        <dbReference type="EMBL" id="QNH54000.1"/>
    </source>
</evidence>
<sequence length="316" mass="35481">MADTVTEERKGILLETGTNEFEIVEFSIGKVNYGINVAKVREVITRAPVTAMPEAHPYVDGLFTLRGKAIPLVNMARCLNLQTADELQNIIVTEINNYDIGFLVGSVYRIHRISWKNMEPAPNVGEGSRVVGIIKMEDRIVLLLDFETIIAEINPEINQKLTTVTEATQDAKTRRGTAHIVVAEDSKMLRDLLVSTLHEAGYKFIRDFGNGQDAWDYLQDLARKNGPIENHVRIIISDVEMPKMDGHRLLKLVREDNRLSEVPLVLFSSLISEEMRRKGESLGASGQVSKPEINQLIDLLDTLTFGEPLHDVVDEH</sequence>
<keyword evidence="1" id="KW-0597">Phosphoprotein</keyword>
<dbReference type="PIRSF" id="PIRSF002867">
    <property type="entry name" value="CheV"/>
    <property type="match status" value="1"/>
</dbReference>
<evidence type="ECO:0000256" key="1">
    <source>
        <dbReference type="PROSITE-ProRule" id="PRU00169"/>
    </source>
</evidence>
<feature type="domain" description="CheW-like" evidence="3">
    <location>
        <begin position="20"/>
        <end position="155"/>
    </location>
</feature>
<feature type="domain" description="Response regulatory" evidence="2">
    <location>
        <begin position="179"/>
        <end position="305"/>
    </location>
</feature>
<dbReference type="Pfam" id="PF01584">
    <property type="entry name" value="CheW"/>
    <property type="match status" value="1"/>
</dbReference>
<dbReference type="SUPFAM" id="SSF52172">
    <property type="entry name" value="CheY-like"/>
    <property type="match status" value="1"/>
</dbReference>
<dbReference type="RefSeq" id="WP_185980076.1">
    <property type="nucleotide sequence ID" value="NZ_CP060204.1"/>
</dbReference>
<keyword evidence="5" id="KW-1185">Reference proteome</keyword>
<organism evidence="4 5">
    <name type="scientific">Selenomonas timonae</name>
    <dbReference type="NCBI Taxonomy" id="2754044"/>
    <lineage>
        <taxon>Bacteria</taxon>
        <taxon>Bacillati</taxon>
        <taxon>Bacillota</taxon>
        <taxon>Negativicutes</taxon>
        <taxon>Selenomonadales</taxon>
        <taxon>Selenomonadaceae</taxon>
        <taxon>Selenomonas</taxon>
    </lineage>
</organism>
<dbReference type="Gene3D" id="3.40.50.2300">
    <property type="match status" value="1"/>
</dbReference>
<feature type="modified residue" description="4-aspartylphosphate" evidence="1">
    <location>
        <position position="238"/>
    </location>
</feature>
<dbReference type="SMART" id="SM00260">
    <property type="entry name" value="CheW"/>
    <property type="match status" value="1"/>
</dbReference>
<dbReference type="SMART" id="SM00448">
    <property type="entry name" value="REC"/>
    <property type="match status" value="1"/>
</dbReference>
<dbReference type="PANTHER" id="PTHR47233:SF3">
    <property type="entry name" value="CHEMOTAXIS PROTEIN CHEV"/>
    <property type="match status" value="1"/>
</dbReference>
<dbReference type="EMBL" id="CP060204">
    <property type="protein sequence ID" value="QNH54000.1"/>
    <property type="molecule type" value="Genomic_DNA"/>
</dbReference>
<dbReference type="PROSITE" id="PS50851">
    <property type="entry name" value="CHEW"/>
    <property type="match status" value="1"/>
</dbReference>
<dbReference type="Gene3D" id="2.30.30.40">
    <property type="entry name" value="SH3 Domains"/>
    <property type="match status" value="1"/>
</dbReference>
<dbReference type="InterPro" id="IPR011006">
    <property type="entry name" value="CheY-like_superfamily"/>
</dbReference>
<dbReference type="AlphaFoldDB" id="A0A7G7VIQ7"/>
<name>A0A7G7VIQ7_9FIRM</name>
<dbReference type="Pfam" id="PF00072">
    <property type="entry name" value="Response_reg"/>
    <property type="match status" value="1"/>
</dbReference>
<protein>
    <submittedName>
        <fullName evidence="4">Chemotaxis protein CheV</fullName>
    </submittedName>
</protein>
<dbReference type="PROSITE" id="PS50110">
    <property type="entry name" value="RESPONSE_REGULATORY"/>
    <property type="match status" value="1"/>
</dbReference>
<evidence type="ECO:0000259" key="2">
    <source>
        <dbReference type="PROSITE" id="PS50110"/>
    </source>
</evidence>
<dbReference type="InterPro" id="IPR001789">
    <property type="entry name" value="Sig_transdc_resp-reg_receiver"/>
</dbReference>
<dbReference type="Gene3D" id="2.40.50.180">
    <property type="entry name" value="CheA-289, Domain 4"/>
    <property type="match status" value="1"/>
</dbReference>
<reference evidence="4 5" key="1">
    <citation type="submission" date="2020-07" db="EMBL/GenBank/DDBJ databases">
        <title>Complete genome and description of Selenomonas timonensis sp. nov., a new bacterium isolated from a gingivitis subject.</title>
        <authorList>
            <person name="Antezack A."/>
        </authorList>
    </citation>
    <scope>NUCLEOTIDE SEQUENCE [LARGE SCALE GENOMIC DNA]</scope>
    <source>
        <strain evidence="4 5">Marseille-Q3039</strain>
    </source>
</reference>
<dbReference type="GO" id="GO:0006935">
    <property type="term" value="P:chemotaxis"/>
    <property type="evidence" value="ECO:0007669"/>
    <property type="project" value="InterPro"/>
</dbReference>
<dbReference type="InterPro" id="IPR024181">
    <property type="entry name" value="Chemotax_regulator_CheV"/>
</dbReference>
<dbReference type="GO" id="GO:0000160">
    <property type="term" value="P:phosphorelay signal transduction system"/>
    <property type="evidence" value="ECO:0007669"/>
    <property type="project" value="InterPro"/>
</dbReference>
<dbReference type="InterPro" id="IPR002545">
    <property type="entry name" value="CheW-lke_dom"/>
</dbReference>
<dbReference type="KEGG" id="stim:H1B31_09070"/>
<dbReference type="InterPro" id="IPR036061">
    <property type="entry name" value="CheW-like_dom_sf"/>
</dbReference>
<dbReference type="SUPFAM" id="SSF50341">
    <property type="entry name" value="CheW-like"/>
    <property type="match status" value="1"/>
</dbReference>
<dbReference type="PANTHER" id="PTHR47233">
    <property type="entry name" value="CHEMOTAXIS PROTEIN CHEV"/>
    <property type="match status" value="1"/>
</dbReference>
<accession>A0A7G7VIQ7</accession>